<accession>A0A0C9QG41</accession>
<reference evidence="3" key="1">
    <citation type="submission" date="2014-05" db="EMBL/GenBank/DDBJ databases">
        <title>Whole genome sequencing of Lactobacillus casei NRIC0644.</title>
        <authorList>
            <person name="Atarashi H."/>
            <person name="Yoshida Y."/>
            <person name="Fujimura S."/>
            <person name="Tanaka N."/>
            <person name="Shiwa Y."/>
            <person name="Yoshikawa H."/>
            <person name="Okada S."/>
            <person name="Nakagawa J."/>
        </authorList>
    </citation>
    <scope>NUCLEOTIDE SEQUENCE [LARGE SCALE GENOMIC DNA]</scope>
    <source>
        <strain evidence="3">NRIC0644</strain>
    </source>
</reference>
<dbReference type="RefSeq" id="WP_045624634.1">
    <property type="nucleotide sequence ID" value="NZ_BAYM01000244.1"/>
</dbReference>
<dbReference type="GO" id="GO:0003676">
    <property type="term" value="F:nucleic acid binding"/>
    <property type="evidence" value="ECO:0007669"/>
    <property type="project" value="InterPro"/>
</dbReference>
<sequence>MKEYVIMDTEFNSTSNRAIQISAVRIRDGLHIADQFNRFIPSPDKFDQLHIIRTSNMRYSDYLALPSLQQTVRDYVAWMRTTTDIVGWSIEGDAGRIRETFKQGSHGIPKNWKFIDIADIVEKQYSFNATPPLQGLANVLGIPANRAHNALDDCLRTFGVIKELESRDGRLL</sequence>
<feature type="domain" description="Exonuclease" evidence="1">
    <location>
        <begin position="3"/>
        <end position="170"/>
    </location>
</feature>
<dbReference type="SUPFAM" id="SSF53098">
    <property type="entry name" value="Ribonuclease H-like"/>
    <property type="match status" value="1"/>
</dbReference>
<name>A0A0C9QG41_LACPA</name>
<dbReference type="Proteomes" id="UP000032552">
    <property type="component" value="Unassembled WGS sequence"/>
</dbReference>
<proteinExistence type="predicted"/>
<dbReference type="Pfam" id="PF00929">
    <property type="entry name" value="RNase_T"/>
    <property type="match status" value="1"/>
</dbReference>
<keyword evidence="2" id="KW-0540">Nuclease</keyword>
<dbReference type="InterPro" id="IPR036397">
    <property type="entry name" value="RNaseH_sf"/>
</dbReference>
<gene>
    <name evidence="2" type="ORF">LC0644_2112</name>
</gene>
<dbReference type="SMART" id="SM00479">
    <property type="entry name" value="EXOIII"/>
    <property type="match status" value="1"/>
</dbReference>
<dbReference type="GO" id="GO:0004527">
    <property type="term" value="F:exonuclease activity"/>
    <property type="evidence" value="ECO:0007669"/>
    <property type="project" value="UniProtKB-KW"/>
</dbReference>
<evidence type="ECO:0000313" key="2">
    <source>
        <dbReference type="EMBL" id="GAN37523.1"/>
    </source>
</evidence>
<dbReference type="InterPro" id="IPR013520">
    <property type="entry name" value="Ribonucl_H"/>
</dbReference>
<evidence type="ECO:0000259" key="1">
    <source>
        <dbReference type="SMART" id="SM00479"/>
    </source>
</evidence>
<keyword evidence="2" id="KW-0269">Exonuclease</keyword>
<evidence type="ECO:0000313" key="3">
    <source>
        <dbReference type="Proteomes" id="UP000032552"/>
    </source>
</evidence>
<protein>
    <submittedName>
        <fullName evidence="2">DNA polymerase III, epsilon subunit like 3'-5' exonuclease</fullName>
    </submittedName>
</protein>
<keyword evidence="2" id="KW-0378">Hydrolase</keyword>
<dbReference type="Gene3D" id="3.30.420.10">
    <property type="entry name" value="Ribonuclease H-like superfamily/Ribonuclease H"/>
    <property type="match status" value="1"/>
</dbReference>
<dbReference type="InterPro" id="IPR012337">
    <property type="entry name" value="RNaseH-like_sf"/>
</dbReference>
<dbReference type="AlphaFoldDB" id="A0A0C9QG41"/>
<organism evidence="2 3">
    <name type="scientific">Lacticaseibacillus paracasei NRIC 0644</name>
    <dbReference type="NCBI Taxonomy" id="1435038"/>
    <lineage>
        <taxon>Bacteria</taxon>
        <taxon>Bacillati</taxon>
        <taxon>Bacillota</taxon>
        <taxon>Bacilli</taxon>
        <taxon>Lactobacillales</taxon>
        <taxon>Lactobacillaceae</taxon>
        <taxon>Lacticaseibacillus</taxon>
    </lineage>
</organism>
<comment type="caution">
    <text evidence="2">The sequence shown here is derived from an EMBL/GenBank/DDBJ whole genome shotgun (WGS) entry which is preliminary data.</text>
</comment>
<dbReference type="EMBL" id="BAYM01000244">
    <property type="protein sequence ID" value="GAN37523.1"/>
    <property type="molecule type" value="Genomic_DNA"/>
</dbReference>